<evidence type="ECO:0000256" key="2">
    <source>
        <dbReference type="ARBA" id="ARBA00022803"/>
    </source>
</evidence>
<dbReference type="PANTHER" id="PTHR45641">
    <property type="entry name" value="TETRATRICOPEPTIDE REPEAT PROTEIN (AFU_ORTHOLOGUE AFUA_6G03870)"/>
    <property type="match status" value="1"/>
</dbReference>
<dbReference type="PANTHER" id="PTHR45641:SF19">
    <property type="entry name" value="NEPHROCYSTIN-3"/>
    <property type="match status" value="1"/>
</dbReference>
<reference evidence="5 6" key="1">
    <citation type="submission" date="2024-02" db="EMBL/GenBank/DDBJ databases">
        <authorList>
            <consortium name="ELIXIR-Norway"/>
            <consortium name="Elixir Norway"/>
        </authorList>
    </citation>
    <scope>NUCLEOTIDE SEQUENCE [LARGE SCALE GENOMIC DNA]</scope>
</reference>
<name>A0ABP0WPH5_9BRYO</name>
<evidence type="ECO:0000313" key="6">
    <source>
        <dbReference type="Proteomes" id="UP001497444"/>
    </source>
</evidence>
<feature type="coiled-coil region" evidence="4">
    <location>
        <begin position="463"/>
        <end position="490"/>
    </location>
</feature>
<dbReference type="Pfam" id="PF13424">
    <property type="entry name" value="TPR_12"/>
    <property type="match status" value="3"/>
</dbReference>
<dbReference type="EMBL" id="OZ020097">
    <property type="protein sequence ID" value="CAK9268322.1"/>
    <property type="molecule type" value="Genomic_DNA"/>
</dbReference>
<keyword evidence="4" id="KW-0175">Coiled coil</keyword>
<protein>
    <recommendedName>
        <fullName evidence="7">Kinesin light chain</fullName>
    </recommendedName>
</protein>
<dbReference type="Gene3D" id="1.25.40.10">
    <property type="entry name" value="Tetratricopeptide repeat domain"/>
    <property type="match status" value="2"/>
</dbReference>
<sequence>MASKDFLLAGGFVSPSEVDIPQQRSYATPGSHVSRISCQPFGCYGHHKFCTRSLPSSLLQFSRGCHADVNGDGLSKYTHWGWQKPSKSFFTALPEGFKFQWHRQLKRLKGYVNHEDGLALDWQWLPSSLTENAIDGQNECTSNVEIVEDNDDVEDQFLEERFDQFAMALAFNDDEMAEKALQEMGSPLEINQMKHLMKGMTEIEKQLHQLYEEMNRMIEKGDQATANDMIEAKYKVVKGQFESGIQGMEQAAMLDMLAQLRMSLGQAEEVACLLSETKEVVDKLGSDSAQPLLDSVLEHMGSMYTSLGKPEEALPYYQRSLKIQEELHGQDSPLIVKVLLGLATTYSDMNDSSHAIEVYNRVLSILEKTRGSDDEALVMPLSRLGHSLLEEGRIDEAELSLVRALRLAEQLFGEYDGRVGVATCGLARVKAAQGEVDESVSLYHKGLQIMEGCSKFAEKEPTMEAVRSDLAELLNLLERSEEAQELWEENLRVKERIVGSDDPQLVVHLQNLATSYAASGKQDKCEPLLRHSLKLVTSSFGPNSPQLSIPLECLATTLHHLDRDDEAEPLARQALKLRECSFGSNSATVGEACNCLASILHSLGRNEEAATLMWRVLAIQEKEIDPDSSEIGLTLELLIMLLDSLGKSSEITPLVHRLQKLASQQGGS</sequence>
<evidence type="ECO:0000256" key="4">
    <source>
        <dbReference type="SAM" id="Coils"/>
    </source>
</evidence>
<dbReference type="SMART" id="SM00028">
    <property type="entry name" value="TPR"/>
    <property type="match status" value="8"/>
</dbReference>
<dbReference type="SUPFAM" id="SSF48452">
    <property type="entry name" value="TPR-like"/>
    <property type="match status" value="3"/>
</dbReference>
<feature type="repeat" description="TPR" evidence="3">
    <location>
        <begin position="336"/>
        <end position="369"/>
    </location>
</feature>
<evidence type="ECO:0008006" key="7">
    <source>
        <dbReference type="Google" id="ProtNLM"/>
    </source>
</evidence>
<evidence type="ECO:0000313" key="5">
    <source>
        <dbReference type="EMBL" id="CAK9268322.1"/>
    </source>
</evidence>
<dbReference type="Proteomes" id="UP001497444">
    <property type="component" value="Chromosome 2"/>
</dbReference>
<accession>A0ABP0WPH5</accession>
<feature type="coiled-coil region" evidence="4">
    <location>
        <begin position="193"/>
        <end position="220"/>
    </location>
</feature>
<evidence type="ECO:0000256" key="3">
    <source>
        <dbReference type="PROSITE-ProRule" id="PRU00339"/>
    </source>
</evidence>
<keyword evidence="1" id="KW-0677">Repeat</keyword>
<gene>
    <name evidence="5" type="ORF">CSSPJE1EN1_LOCUS13800</name>
</gene>
<evidence type="ECO:0000256" key="1">
    <source>
        <dbReference type="ARBA" id="ARBA00022737"/>
    </source>
</evidence>
<keyword evidence="2 3" id="KW-0802">TPR repeat</keyword>
<dbReference type="PROSITE" id="PS50005">
    <property type="entry name" value="TPR"/>
    <property type="match status" value="2"/>
</dbReference>
<dbReference type="Pfam" id="PF13374">
    <property type="entry name" value="TPR_10"/>
    <property type="match status" value="2"/>
</dbReference>
<proteinExistence type="predicted"/>
<dbReference type="InterPro" id="IPR019734">
    <property type="entry name" value="TPR_rpt"/>
</dbReference>
<keyword evidence="6" id="KW-1185">Reference proteome</keyword>
<dbReference type="InterPro" id="IPR011990">
    <property type="entry name" value="TPR-like_helical_dom_sf"/>
</dbReference>
<feature type="repeat" description="TPR" evidence="3">
    <location>
        <begin position="294"/>
        <end position="327"/>
    </location>
</feature>
<organism evidence="5 6">
    <name type="scientific">Sphagnum jensenii</name>
    <dbReference type="NCBI Taxonomy" id="128206"/>
    <lineage>
        <taxon>Eukaryota</taxon>
        <taxon>Viridiplantae</taxon>
        <taxon>Streptophyta</taxon>
        <taxon>Embryophyta</taxon>
        <taxon>Bryophyta</taxon>
        <taxon>Sphagnophytina</taxon>
        <taxon>Sphagnopsida</taxon>
        <taxon>Sphagnales</taxon>
        <taxon>Sphagnaceae</taxon>
        <taxon>Sphagnum</taxon>
    </lineage>
</organism>